<dbReference type="Gene3D" id="1.10.510.10">
    <property type="entry name" value="Transferase(Phosphotransferase) domain 1"/>
    <property type="match status" value="1"/>
</dbReference>
<dbReference type="AlphaFoldDB" id="A0ABC9A7D2"/>
<feature type="domain" description="Serine-threonine/tyrosine-protein kinase catalytic" evidence="1">
    <location>
        <begin position="70"/>
        <end position="162"/>
    </location>
</feature>
<gene>
    <name evidence="3" type="ORF">URODEC1_LOCUS52060</name>
</gene>
<accession>A0ABC9A7D2</accession>
<dbReference type="InterPro" id="IPR011009">
    <property type="entry name" value="Kinase-like_dom_sf"/>
</dbReference>
<organism evidence="3 4">
    <name type="scientific">Urochloa decumbens</name>
    <dbReference type="NCBI Taxonomy" id="240449"/>
    <lineage>
        <taxon>Eukaryota</taxon>
        <taxon>Viridiplantae</taxon>
        <taxon>Streptophyta</taxon>
        <taxon>Embryophyta</taxon>
        <taxon>Tracheophyta</taxon>
        <taxon>Spermatophyta</taxon>
        <taxon>Magnoliopsida</taxon>
        <taxon>Liliopsida</taxon>
        <taxon>Poales</taxon>
        <taxon>Poaceae</taxon>
        <taxon>PACMAD clade</taxon>
        <taxon>Panicoideae</taxon>
        <taxon>Panicodae</taxon>
        <taxon>Paniceae</taxon>
        <taxon>Melinidinae</taxon>
        <taxon>Urochloa</taxon>
    </lineage>
</organism>
<name>A0ABC9A7D2_9POAL</name>
<keyword evidence="4" id="KW-1185">Reference proteome</keyword>
<feature type="domain" description="S-locus receptor kinase C-terminal" evidence="2">
    <location>
        <begin position="166"/>
        <end position="208"/>
    </location>
</feature>
<evidence type="ECO:0000313" key="4">
    <source>
        <dbReference type="Proteomes" id="UP001497457"/>
    </source>
</evidence>
<dbReference type="EMBL" id="OZ075130">
    <property type="protein sequence ID" value="CAL4973679.1"/>
    <property type="molecule type" value="Genomic_DNA"/>
</dbReference>
<proteinExistence type="predicted"/>
<dbReference type="PANTHER" id="PTHR27006:SF586">
    <property type="entry name" value="CYSTEINE-RICH RECEPTOR-LIKE PROTEIN KINASE 10"/>
    <property type="match status" value="1"/>
</dbReference>
<evidence type="ECO:0000259" key="1">
    <source>
        <dbReference type="Pfam" id="PF07714"/>
    </source>
</evidence>
<evidence type="ECO:0000313" key="3">
    <source>
        <dbReference type="EMBL" id="CAL4973679.1"/>
    </source>
</evidence>
<dbReference type="SUPFAM" id="SSF56112">
    <property type="entry name" value="Protein kinase-like (PK-like)"/>
    <property type="match status" value="1"/>
</dbReference>
<reference evidence="3" key="1">
    <citation type="submission" date="2024-10" db="EMBL/GenBank/DDBJ databases">
        <authorList>
            <person name="Ryan C."/>
        </authorList>
    </citation>
    <scope>NUCLEOTIDE SEQUENCE [LARGE SCALE GENOMIC DNA]</scope>
</reference>
<dbReference type="Pfam" id="PF07714">
    <property type="entry name" value="PK_Tyr_Ser-Thr"/>
    <property type="match status" value="1"/>
</dbReference>
<sequence length="208" mass="22966">MTTDTIKLWESEEAGSQFTMFSFSQITNATDNFSTEAKLGEGGLALCTRATYQMGKRFQLRDLLQIQGKGIFSVKSDVYSYGVLLLEIVSGMKNAGSQRRGNSLSLLGYAWELWNEGRCQELIDKPLHGRCPENVALRCIHVSLLCVQEQAADRPSMTEVLSMITNENATVPEPKQPGFLSMLVSNQAEITEETCSLNGLSVTNLDGR</sequence>
<protein>
    <submittedName>
        <fullName evidence="3">Uncharacterized protein</fullName>
    </submittedName>
</protein>
<dbReference type="Proteomes" id="UP001497457">
    <property type="component" value="Chromosome 20rd"/>
</dbReference>
<dbReference type="InterPro" id="IPR021820">
    <property type="entry name" value="S-locus_recpt_kinase_C"/>
</dbReference>
<dbReference type="InterPro" id="IPR001245">
    <property type="entry name" value="Ser-Thr/Tyr_kinase_cat_dom"/>
</dbReference>
<dbReference type="Pfam" id="PF11883">
    <property type="entry name" value="DUF3403"/>
    <property type="match status" value="1"/>
</dbReference>
<evidence type="ECO:0000259" key="2">
    <source>
        <dbReference type="Pfam" id="PF11883"/>
    </source>
</evidence>
<dbReference type="PANTHER" id="PTHR27006">
    <property type="entry name" value="PROMASTIGOTE SURFACE ANTIGEN PROTEIN PSA"/>
    <property type="match status" value="1"/>
</dbReference>